<sequence>MGRSQATVKLLDDCRWEIIRLYLIEGRVLPEIQQYLQQGQRQLGIEPRLTIYQLKRLLKEHGIIKNLRTEALFIKNRLGSALTTWACLVFANEVLVDNLHVEQSCQRKKGYRGQPAQTHDKFLTFVHLPFEFRALSQPVKFKSFQQLLFYARVHFDFSFEAGRWAPDSRGLYARNATLKADLAVLSSMHNKVSHALSQFKAKNPERGLRMMQDTFQYHKSIVQNHHHRQFSDILAILLLIQRAGLSHGEAIFRSLVTIARGALPQNDPRRFMFESLMDLPLDSTGHLYLAFDTYCRYLWKSKTGPEDFKTYYSYNQASFPRAEPVGFFDFFQEKDWVKITYILGEADRELDYTVFGIGIRDSKKPQFAAGYILLALALNHGALYGIDSEEDLAQFDLSNGPLPLRWKEEYLEKPVLRHVTAEGPHDTPLTKAVFCECLRVMFTAAGYSERRPTVHDIRNHLGKKVEGRYGSALVSQIYGHKDSGTYAKDYVLHCSSINTVATVLDEDPNQDGGSDHIEYFQGFDRFYEPGLPSALPAEIERGVQSNPELLEIQGLIEDLQAKNADRKLIHFEKMNYKKALLRNRLFELKRYQTQWVRERRDQRILHKGKNQSQAPANNVCTRAQALVMPETARIATLMSCTKELSFDEMLLFVQDLRVQCARDFDVIYLPGESPNLGLCPAQDCQKSMTRREALIFTRASGGRLPSTFELQKNLDIATNVWNGV</sequence>
<dbReference type="Pfam" id="PF11917">
    <property type="entry name" value="DUF3435"/>
    <property type="match status" value="1"/>
</dbReference>
<proteinExistence type="predicted"/>
<dbReference type="AlphaFoldDB" id="A0A2G7G717"/>
<dbReference type="Proteomes" id="UP000231358">
    <property type="component" value="Unassembled WGS sequence"/>
</dbReference>
<dbReference type="PANTHER" id="PTHR37535">
    <property type="entry name" value="FLUG DOMAIN PROTEIN"/>
    <property type="match status" value="1"/>
</dbReference>
<comment type="caution">
    <text evidence="1">The sequence shown here is derived from an EMBL/GenBank/DDBJ whole genome shotgun (WGS) entry which is preliminary data.</text>
</comment>
<dbReference type="EMBL" id="NEXV01000096">
    <property type="protein sequence ID" value="PIG88619.1"/>
    <property type="molecule type" value="Genomic_DNA"/>
</dbReference>
<organism evidence="1 2">
    <name type="scientific">Aspergillus arachidicola</name>
    <dbReference type="NCBI Taxonomy" id="656916"/>
    <lineage>
        <taxon>Eukaryota</taxon>
        <taxon>Fungi</taxon>
        <taxon>Dikarya</taxon>
        <taxon>Ascomycota</taxon>
        <taxon>Pezizomycotina</taxon>
        <taxon>Eurotiomycetes</taxon>
        <taxon>Eurotiomycetidae</taxon>
        <taxon>Eurotiales</taxon>
        <taxon>Aspergillaceae</taxon>
        <taxon>Aspergillus</taxon>
        <taxon>Aspergillus subgen. Circumdati</taxon>
    </lineage>
</organism>
<protein>
    <submittedName>
        <fullName evidence="1">Uncharacterized protein</fullName>
    </submittedName>
</protein>
<dbReference type="STRING" id="656916.A0A2G7G717"/>
<evidence type="ECO:0000313" key="2">
    <source>
        <dbReference type="Proteomes" id="UP000231358"/>
    </source>
</evidence>
<keyword evidence="2" id="KW-1185">Reference proteome</keyword>
<dbReference type="InterPro" id="IPR021842">
    <property type="entry name" value="DUF3435"/>
</dbReference>
<accession>A0A2G7G717</accession>
<reference evidence="1 2" key="1">
    <citation type="submission" date="2017-05" db="EMBL/GenBank/DDBJ databases">
        <title>Genome sequence for an aflatoxigenic pathogen of Argentinian peanut, Aspergillus arachidicola.</title>
        <authorList>
            <person name="Moore G."/>
            <person name="Beltz S.B."/>
            <person name="Mack B.M."/>
        </authorList>
    </citation>
    <scope>NUCLEOTIDE SEQUENCE [LARGE SCALE GENOMIC DNA]</scope>
    <source>
        <strain evidence="1 2">CBS 117610</strain>
    </source>
</reference>
<gene>
    <name evidence="1" type="ORF">AARAC_000451</name>
</gene>
<evidence type="ECO:0000313" key="1">
    <source>
        <dbReference type="EMBL" id="PIG88619.1"/>
    </source>
</evidence>
<name>A0A2G7G717_9EURO</name>
<dbReference type="PANTHER" id="PTHR37535:SF3">
    <property type="entry name" value="FLUG DOMAIN-CONTAINING PROTEIN"/>
    <property type="match status" value="1"/>
</dbReference>